<keyword evidence="9" id="KW-1185">Reference proteome</keyword>
<feature type="transmembrane region" description="Helical" evidence="6">
    <location>
        <begin position="83"/>
        <end position="101"/>
    </location>
</feature>
<feature type="domain" description="Major facilitator superfamily (MFS) profile" evidence="7">
    <location>
        <begin position="13"/>
        <end position="559"/>
    </location>
</feature>
<gene>
    <name evidence="8" type="ORF">DPMN_047911</name>
</gene>
<feature type="compositionally biased region" description="Polar residues" evidence="5">
    <location>
        <begin position="278"/>
        <end position="290"/>
    </location>
</feature>
<evidence type="ECO:0000256" key="6">
    <source>
        <dbReference type="SAM" id="Phobius"/>
    </source>
</evidence>
<feature type="transmembrane region" description="Helical" evidence="6">
    <location>
        <begin position="410"/>
        <end position="431"/>
    </location>
</feature>
<comment type="caution">
    <text evidence="8">The sequence shown here is derived from an EMBL/GenBank/DDBJ whole genome shotgun (WGS) entry which is preliminary data.</text>
</comment>
<sequence length="587" mass="64825">MEIFGGCGLCGRGAPGLGMGPCMVEIDRIVIAVILPTIWLYLRTDFNAEEYMLGLLLSGYSFAAIMSGPLLGRWSDRFRKPKILLIVGILFEVVGNIMYFMGISVWFLLASRLVAGVGGGAEAVLMAEVTRYSPEEKRTGIISILVAIRQTGLLVGPGLNLFLREMNFKVGSFEVTKYNVPGAFMACVWMLQLFILVFMYTDLHELNSDEVSTKSDVDLPTPEGHFQGNTTNIEYDDDIYREINGASNCDAKALNGVTNSRSPTADDLIENAEIFMTESEQSSRSHTPVSVNGEPYSRTLSGQSSSVPADGHIAPNSTTLVAKYGSVDHVCDDNQNKNNSVDHFDQRQASLEDYLQGKSKLRFIYQEYVREEIVTVIAVQFNSYFNQVALETMETPLSNKFLGWGELENSIMYCLAGVEIILVFLFVTWLSKRLADRYLILIGTLILTAANAWMIYVIPIAGNYDSRTNLWRLIIGIVLDMLALPLLVSGSIALYSKITRRETQGLSMGLRRSVVGIATILAPLWAGSTISLPYVMFGVMLGLLLMSSVMLLFSFKKLIPTNEQPVNKAGLVTATDSDDNIRKPLLS</sequence>
<evidence type="ECO:0000256" key="4">
    <source>
        <dbReference type="ARBA" id="ARBA00023136"/>
    </source>
</evidence>
<evidence type="ECO:0000259" key="7">
    <source>
        <dbReference type="PROSITE" id="PS50850"/>
    </source>
</evidence>
<dbReference type="Proteomes" id="UP000828390">
    <property type="component" value="Unassembled WGS sequence"/>
</dbReference>
<proteinExistence type="predicted"/>
<feature type="transmembrane region" description="Helical" evidence="6">
    <location>
        <begin position="470"/>
        <end position="496"/>
    </location>
</feature>
<feature type="region of interest" description="Disordered" evidence="5">
    <location>
        <begin position="278"/>
        <end position="313"/>
    </location>
</feature>
<dbReference type="GO" id="GO:0022857">
    <property type="term" value="F:transmembrane transporter activity"/>
    <property type="evidence" value="ECO:0007669"/>
    <property type="project" value="InterPro"/>
</dbReference>
<evidence type="ECO:0000256" key="1">
    <source>
        <dbReference type="ARBA" id="ARBA00004141"/>
    </source>
</evidence>
<dbReference type="GO" id="GO:0016020">
    <property type="term" value="C:membrane"/>
    <property type="evidence" value="ECO:0007669"/>
    <property type="project" value="UniProtKB-SubCell"/>
</dbReference>
<keyword evidence="4 6" id="KW-0472">Membrane</keyword>
<dbReference type="InterPro" id="IPR051068">
    <property type="entry name" value="MFS_Domain-Containing_Protein"/>
</dbReference>
<keyword evidence="3 6" id="KW-1133">Transmembrane helix</keyword>
<evidence type="ECO:0000313" key="9">
    <source>
        <dbReference type="Proteomes" id="UP000828390"/>
    </source>
</evidence>
<evidence type="ECO:0000256" key="5">
    <source>
        <dbReference type="SAM" id="MobiDB-lite"/>
    </source>
</evidence>
<dbReference type="Gene3D" id="1.20.1250.20">
    <property type="entry name" value="MFS general substrate transporter like domains"/>
    <property type="match status" value="2"/>
</dbReference>
<dbReference type="PANTHER" id="PTHR23510">
    <property type="entry name" value="INNER MEMBRANE TRANSPORT PROTEIN YAJR"/>
    <property type="match status" value="1"/>
</dbReference>
<feature type="transmembrane region" description="Helical" evidence="6">
    <location>
        <begin position="51"/>
        <end position="71"/>
    </location>
</feature>
<dbReference type="Pfam" id="PF07690">
    <property type="entry name" value="MFS_1"/>
    <property type="match status" value="2"/>
</dbReference>
<dbReference type="EMBL" id="JAIWYP010000011">
    <property type="protein sequence ID" value="KAH3741191.1"/>
    <property type="molecule type" value="Genomic_DNA"/>
</dbReference>
<dbReference type="InterPro" id="IPR036259">
    <property type="entry name" value="MFS_trans_sf"/>
</dbReference>
<feature type="transmembrane region" description="Helical" evidence="6">
    <location>
        <begin position="183"/>
        <end position="201"/>
    </location>
</feature>
<evidence type="ECO:0000313" key="8">
    <source>
        <dbReference type="EMBL" id="KAH3741191.1"/>
    </source>
</evidence>
<feature type="transmembrane region" description="Helical" evidence="6">
    <location>
        <begin position="139"/>
        <end position="163"/>
    </location>
</feature>
<dbReference type="SUPFAM" id="SSF103473">
    <property type="entry name" value="MFS general substrate transporter"/>
    <property type="match status" value="1"/>
</dbReference>
<reference evidence="8" key="2">
    <citation type="submission" date="2020-11" db="EMBL/GenBank/DDBJ databases">
        <authorList>
            <person name="McCartney M.A."/>
            <person name="Auch B."/>
            <person name="Kono T."/>
            <person name="Mallez S."/>
            <person name="Becker A."/>
            <person name="Gohl D.M."/>
            <person name="Silverstein K.A.T."/>
            <person name="Koren S."/>
            <person name="Bechman K.B."/>
            <person name="Herman A."/>
            <person name="Abrahante J.E."/>
            <person name="Garbe J."/>
        </authorList>
    </citation>
    <scope>NUCLEOTIDE SEQUENCE</scope>
    <source>
        <strain evidence="8">Duluth1</strain>
        <tissue evidence="8">Whole animal</tissue>
    </source>
</reference>
<dbReference type="InterPro" id="IPR020846">
    <property type="entry name" value="MFS_dom"/>
</dbReference>
<protein>
    <recommendedName>
        <fullName evidence="7">Major facilitator superfamily (MFS) profile domain-containing protein</fullName>
    </recommendedName>
</protein>
<comment type="subcellular location">
    <subcellularLocation>
        <location evidence="1">Membrane</location>
        <topology evidence="1">Multi-pass membrane protein</topology>
    </subcellularLocation>
</comment>
<dbReference type="InterPro" id="IPR011701">
    <property type="entry name" value="MFS"/>
</dbReference>
<reference evidence="8" key="1">
    <citation type="journal article" date="2019" name="bioRxiv">
        <title>The Genome of the Zebra Mussel, Dreissena polymorpha: A Resource for Invasive Species Research.</title>
        <authorList>
            <person name="McCartney M.A."/>
            <person name="Auch B."/>
            <person name="Kono T."/>
            <person name="Mallez S."/>
            <person name="Zhang Y."/>
            <person name="Obille A."/>
            <person name="Becker A."/>
            <person name="Abrahante J.E."/>
            <person name="Garbe J."/>
            <person name="Badalamenti J.P."/>
            <person name="Herman A."/>
            <person name="Mangelson H."/>
            <person name="Liachko I."/>
            <person name="Sullivan S."/>
            <person name="Sone E.D."/>
            <person name="Koren S."/>
            <person name="Silverstein K.A.T."/>
            <person name="Beckman K.B."/>
            <person name="Gohl D.M."/>
        </authorList>
    </citation>
    <scope>NUCLEOTIDE SEQUENCE</scope>
    <source>
        <strain evidence="8">Duluth1</strain>
        <tissue evidence="8">Whole animal</tissue>
    </source>
</reference>
<feature type="compositionally biased region" description="Polar residues" evidence="5">
    <location>
        <begin position="298"/>
        <end position="307"/>
    </location>
</feature>
<evidence type="ECO:0000256" key="2">
    <source>
        <dbReference type="ARBA" id="ARBA00022692"/>
    </source>
</evidence>
<accession>A0A9D4I3I1</accession>
<name>A0A9D4I3I1_DREPO</name>
<evidence type="ECO:0000256" key="3">
    <source>
        <dbReference type="ARBA" id="ARBA00022989"/>
    </source>
</evidence>
<feature type="transmembrane region" description="Helical" evidence="6">
    <location>
        <begin position="438"/>
        <end position="458"/>
    </location>
</feature>
<feature type="transmembrane region" description="Helical" evidence="6">
    <location>
        <begin position="508"/>
        <end position="526"/>
    </location>
</feature>
<organism evidence="8 9">
    <name type="scientific">Dreissena polymorpha</name>
    <name type="common">Zebra mussel</name>
    <name type="synonym">Mytilus polymorpha</name>
    <dbReference type="NCBI Taxonomy" id="45954"/>
    <lineage>
        <taxon>Eukaryota</taxon>
        <taxon>Metazoa</taxon>
        <taxon>Spiralia</taxon>
        <taxon>Lophotrochozoa</taxon>
        <taxon>Mollusca</taxon>
        <taxon>Bivalvia</taxon>
        <taxon>Autobranchia</taxon>
        <taxon>Heteroconchia</taxon>
        <taxon>Euheterodonta</taxon>
        <taxon>Imparidentia</taxon>
        <taxon>Neoheterodontei</taxon>
        <taxon>Myida</taxon>
        <taxon>Dreissenoidea</taxon>
        <taxon>Dreissenidae</taxon>
        <taxon>Dreissena</taxon>
    </lineage>
</organism>
<feature type="transmembrane region" description="Helical" evidence="6">
    <location>
        <begin position="532"/>
        <end position="553"/>
    </location>
</feature>
<dbReference type="AlphaFoldDB" id="A0A9D4I3I1"/>
<dbReference type="PROSITE" id="PS50850">
    <property type="entry name" value="MFS"/>
    <property type="match status" value="1"/>
</dbReference>
<keyword evidence="2 6" id="KW-0812">Transmembrane</keyword>
<dbReference type="PANTHER" id="PTHR23510:SF16">
    <property type="entry name" value="MAJOR FACILITATOR SUPERFAMILY (MFS) PROFILE DOMAIN-CONTAINING PROTEIN"/>
    <property type="match status" value="1"/>
</dbReference>